<evidence type="ECO:0000259" key="2">
    <source>
        <dbReference type="Pfam" id="PF13556"/>
    </source>
</evidence>
<dbReference type="Pfam" id="PF13556">
    <property type="entry name" value="HTH_30"/>
    <property type="match status" value="1"/>
</dbReference>
<feature type="domain" description="PucR C-terminal helix-turn-helix" evidence="2">
    <location>
        <begin position="452"/>
        <end position="510"/>
    </location>
</feature>
<feature type="domain" description="CdaR GGDEF-like" evidence="3">
    <location>
        <begin position="271"/>
        <end position="399"/>
    </location>
</feature>
<evidence type="ECO:0000313" key="5">
    <source>
        <dbReference type="Proteomes" id="UP001231362"/>
    </source>
</evidence>
<dbReference type="PANTHER" id="PTHR33744">
    <property type="entry name" value="CARBOHYDRATE DIACID REGULATOR"/>
    <property type="match status" value="1"/>
</dbReference>
<evidence type="ECO:0000313" key="4">
    <source>
        <dbReference type="EMBL" id="MDQ0157079.1"/>
    </source>
</evidence>
<name>A0ABT9V814_9BACL</name>
<dbReference type="PANTHER" id="PTHR33744:SF1">
    <property type="entry name" value="DNA-BINDING TRANSCRIPTIONAL ACTIVATOR ADER"/>
    <property type="match status" value="1"/>
</dbReference>
<accession>A0ABT9V814</accession>
<proteinExistence type="inferred from homology"/>
<evidence type="ECO:0000259" key="3">
    <source>
        <dbReference type="Pfam" id="PF17853"/>
    </source>
</evidence>
<reference evidence="4 5" key="1">
    <citation type="submission" date="2023-07" db="EMBL/GenBank/DDBJ databases">
        <title>Genomic Encyclopedia of Type Strains, Phase IV (KMG-IV): sequencing the most valuable type-strain genomes for metagenomic binning, comparative biology and taxonomic classification.</title>
        <authorList>
            <person name="Goeker M."/>
        </authorList>
    </citation>
    <scope>NUCLEOTIDE SEQUENCE [LARGE SCALE GENOMIC DNA]</scope>
    <source>
        <strain evidence="4 5">DSM 23948</strain>
    </source>
</reference>
<protein>
    <submittedName>
        <fullName evidence="4">Sugar diacid utilization regulator</fullName>
    </submittedName>
</protein>
<organism evidence="4 5">
    <name type="scientific">Anoxybacillus andreesenii</name>
    <dbReference type="NCBI Taxonomy" id="1325932"/>
    <lineage>
        <taxon>Bacteria</taxon>
        <taxon>Bacillati</taxon>
        <taxon>Bacillota</taxon>
        <taxon>Bacilli</taxon>
        <taxon>Bacillales</taxon>
        <taxon>Anoxybacillaceae</taxon>
        <taxon>Anoxybacillus</taxon>
    </lineage>
</organism>
<dbReference type="RefSeq" id="WP_307151556.1">
    <property type="nucleotide sequence ID" value="NZ_JAUSTU010000019.1"/>
</dbReference>
<dbReference type="InterPro" id="IPR051448">
    <property type="entry name" value="CdaR-like_regulators"/>
</dbReference>
<evidence type="ECO:0000256" key="1">
    <source>
        <dbReference type="ARBA" id="ARBA00006754"/>
    </source>
</evidence>
<dbReference type="InterPro" id="IPR025736">
    <property type="entry name" value="PucR_C-HTH_dom"/>
</dbReference>
<gene>
    <name evidence="4" type="ORF">J2S07_003405</name>
</gene>
<dbReference type="EMBL" id="JAUSTU010000019">
    <property type="protein sequence ID" value="MDQ0157079.1"/>
    <property type="molecule type" value="Genomic_DNA"/>
</dbReference>
<sequence>MKDALQELLPLIPLDRLKFLTSLPKQLLYYETIQEELPKDWLEKPTLIIIVDEEEWIKLNDKEVANQLIQDPNLIAVIIGLETEVPLQEDNVHLYRSCQLPIVQVADPSSLHIFEQKSKPVYSQISNELAGIMNEGFTAIATELAKGLETPFLYLDENNHLFWQTGTETELREANRWLNTHFRELEGMKESYEGQIHDGFELYPIHIAGVVSQGILASAKLVDWQKRMVDKLIGLMALLLQTEGMFRQQQQQLQEHFVYDLLYHKFESQKVMIKQAKAWDWNLEIPHHLLLVHVKVTDELMDNMDWLDEMVLFIEEKKSHMEERLIVLPFEDQIVVLLEDGQSCTISERNRHVRTVAEQIEKELSNQWPNCQFLIGIGKWYKNTTFLNKSYQEANQALKFGQAWFENRNIFHINDLGALRLLIHIHQEILLDYSEDYLSVLLESDRESGTELIHTLKVYIQHQGVINDVADALFIHPNTLRNRIKKIEDMTGINVQDPEEFMNLMVAVKILSFLNL</sequence>
<dbReference type="Gene3D" id="1.10.10.2840">
    <property type="entry name" value="PucR C-terminal helix-turn-helix domain"/>
    <property type="match status" value="1"/>
</dbReference>
<comment type="similarity">
    <text evidence="1">Belongs to the CdaR family.</text>
</comment>
<keyword evidence="5" id="KW-1185">Reference proteome</keyword>
<dbReference type="Pfam" id="PF17853">
    <property type="entry name" value="GGDEF_2"/>
    <property type="match status" value="1"/>
</dbReference>
<dbReference type="Proteomes" id="UP001231362">
    <property type="component" value="Unassembled WGS sequence"/>
</dbReference>
<dbReference type="InterPro" id="IPR042070">
    <property type="entry name" value="PucR_C-HTH_sf"/>
</dbReference>
<comment type="caution">
    <text evidence="4">The sequence shown here is derived from an EMBL/GenBank/DDBJ whole genome shotgun (WGS) entry which is preliminary data.</text>
</comment>
<dbReference type="InterPro" id="IPR041522">
    <property type="entry name" value="CdaR_GGDEF"/>
</dbReference>